<evidence type="ECO:0000256" key="7">
    <source>
        <dbReference type="RuleBase" id="RU369079"/>
    </source>
</evidence>
<evidence type="ECO:0000256" key="1">
    <source>
        <dbReference type="ARBA" id="ARBA00004651"/>
    </source>
</evidence>
<dbReference type="EMBL" id="JAAGBB010000004">
    <property type="protein sequence ID" value="MBR0663556.1"/>
    <property type="molecule type" value="Genomic_DNA"/>
</dbReference>
<feature type="transmembrane region" description="Helical" evidence="7">
    <location>
        <begin position="47"/>
        <end position="65"/>
    </location>
</feature>
<dbReference type="Proteomes" id="UP001196870">
    <property type="component" value="Unassembled WGS sequence"/>
</dbReference>
<comment type="subcellular location">
    <subcellularLocation>
        <location evidence="7">Cell inner membrane</location>
        <topology evidence="7">Multi-pass membrane protein</topology>
    </subcellularLocation>
    <subcellularLocation>
        <location evidence="1">Cell membrane</location>
        <topology evidence="1">Multi-pass membrane protein</topology>
    </subcellularLocation>
</comment>
<evidence type="ECO:0000256" key="5">
    <source>
        <dbReference type="ARBA" id="ARBA00022989"/>
    </source>
</evidence>
<feature type="domain" description="Tripartite ATP-independent periplasmic transporters DctQ component" evidence="8">
    <location>
        <begin position="24"/>
        <end position="150"/>
    </location>
</feature>
<name>A0ABS5ETD2_9PROT</name>
<dbReference type="Pfam" id="PF04290">
    <property type="entry name" value="DctQ"/>
    <property type="match status" value="1"/>
</dbReference>
<keyword evidence="7" id="KW-0997">Cell inner membrane</keyword>
<keyword evidence="10" id="KW-1185">Reference proteome</keyword>
<keyword evidence="6 7" id="KW-0472">Membrane</keyword>
<reference evidence="10" key="1">
    <citation type="journal article" date="2021" name="Syst. Appl. Microbiol.">
        <title>Roseomonas hellenica sp. nov., isolated from roots of wild-growing Alkanna tinctoria.</title>
        <authorList>
            <person name="Rat A."/>
            <person name="Naranjo H.D."/>
            <person name="Lebbe L."/>
            <person name="Cnockaert M."/>
            <person name="Krigas N."/>
            <person name="Grigoriadou K."/>
            <person name="Maloupa E."/>
            <person name="Willems A."/>
        </authorList>
    </citation>
    <scope>NUCLEOTIDE SEQUENCE [LARGE SCALE GENOMIC DNA]</scope>
    <source>
        <strain evidence="10">LMG 31523</strain>
    </source>
</reference>
<keyword evidence="5 7" id="KW-1133">Transmembrane helix</keyword>
<evidence type="ECO:0000256" key="3">
    <source>
        <dbReference type="ARBA" id="ARBA00022475"/>
    </source>
</evidence>
<evidence type="ECO:0000256" key="2">
    <source>
        <dbReference type="ARBA" id="ARBA00022448"/>
    </source>
</evidence>
<comment type="function">
    <text evidence="7">Part of the tripartite ATP-independent periplasmic (TRAP) transport system.</text>
</comment>
<dbReference type="RefSeq" id="WP_211851153.1">
    <property type="nucleotide sequence ID" value="NZ_JAAGBB010000004.1"/>
</dbReference>
<feature type="transmembrane region" description="Helical" evidence="7">
    <location>
        <begin position="86"/>
        <end position="108"/>
    </location>
</feature>
<feature type="transmembrane region" description="Helical" evidence="7">
    <location>
        <begin position="12"/>
        <end position="35"/>
    </location>
</feature>
<evidence type="ECO:0000313" key="10">
    <source>
        <dbReference type="Proteomes" id="UP001196870"/>
    </source>
</evidence>
<accession>A0ABS5ETD2</accession>
<evidence type="ECO:0000256" key="6">
    <source>
        <dbReference type="ARBA" id="ARBA00023136"/>
    </source>
</evidence>
<comment type="caution">
    <text evidence="9">The sequence shown here is derived from an EMBL/GenBank/DDBJ whole genome shotgun (WGS) entry which is preliminary data.</text>
</comment>
<evidence type="ECO:0000313" key="9">
    <source>
        <dbReference type="EMBL" id="MBR0663556.1"/>
    </source>
</evidence>
<proteinExistence type="inferred from homology"/>
<evidence type="ECO:0000259" key="8">
    <source>
        <dbReference type="Pfam" id="PF04290"/>
    </source>
</evidence>
<keyword evidence="3" id="KW-1003">Cell membrane</keyword>
<feature type="transmembrane region" description="Helical" evidence="7">
    <location>
        <begin position="128"/>
        <end position="150"/>
    </location>
</feature>
<gene>
    <name evidence="9" type="ORF">GXW71_04220</name>
</gene>
<organism evidence="9 10">
    <name type="scientific">Plastoroseomonas hellenica</name>
    <dbReference type="NCBI Taxonomy" id="2687306"/>
    <lineage>
        <taxon>Bacteria</taxon>
        <taxon>Pseudomonadati</taxon>
        <taxon>Pseudomonadota</taxon>
        <taxon>Alphaproteobacteria</taxon>
        <taxon>Acetobacterales</taxon>
        <taxon>Acetobacteraceae</taxon>
        <taxon>Plastoroseomonas</taxon>
    </lineage>
</organism>
<comment type="subunit">
    <text evidence="7">The complex comprises the extracytoplasmic solute receptor protein and the two transmembrane proteins.</text>
</comment>
<keyword evidence="2 7" id="KW-0813">Transport</keyword>
<evidence type="ECO:0000256" key="4">
    <source>
        <dbReference type="ARBA" id="ARBA00022692"/>
    </source>
</evidence>
<sequence>MSGGIARASRALALAGGAVLVAVAVLTLVSVLLRWLTSQPVRGDVELVSLGAGVAVFGFFAHGTFARANIIVDSVTTWLPRRANELLDAFWSLAWAATIALLAWRGAVGAKEALRDHSLTMGMLGVPIFWAVGFGALCFAVTALAALLWAGRLLRGRA</sequence>
<keyword evidence="4 7" id="KW-0812">Transmembrane</keyword>
<dbReference type="InterPro" id="IPR055348">
    <property type="entry name" value="DctQ"/>
</dbReference>
<comment type="similarity">
    <text evidence="7">Belongs to the TRAP transporter small permease family.</text>
</comment>
<protein>
    <recommendedName>
        <fullName evidence="7">TRAP transporter small permease protein</fullName>
    </recommendedName>
</protein>